<name>A0A0D2KHC7_HYPSF</name>
<evidence type="ECO:0000313" key="2">
    <source>
        <dbReference type="Proteomes" id="UP000054270"/>
    </source>
</evidence>
<accession>A0A0D2KHC7</accession>
<dbReference type="EMBL" id="KN817699">
    <property type="protein sequence ID" value="KJA14012.1"/>
    <property type="molecule type" value="Genomic_DNA"/>
</dbReference>
<reference evidence="2" key="1">
    <citation type="submission" date="2014-04" db="EMBL/GenBank/DDBJ databases">
        <title>Evolutionary Origins and Diversification of the Mycorrhizal Mutualists.</title>
        <authorList>
            <consortium name="DOE Joint Genome Institute"/>
            <consortium name="Mycorrhizal Genomics Consortium"/>
            <person name="Kohler A."/>
            <person name="Kuo A."/>
            <person name="Nagy L.G."/>
            <person name="Floudas D."/>
            <person name="Copeland A."/>
            <person name="Barry K.W."/>
            <person name="Cichocki N."/>
            <person name="Veneault-Fourrey C."/>
            <person name="LaButti K."/>
            <person name="Lindquist E.A."/>
            <person name="Lipzen A."/>
            <person name="Lundell T."/>
            <person name="Morin E."/>
            <person name="Murat C."/>
            <person name="Riley R."/>
            <person name="Ohm R."/>
            <person name="Sun H."/>
            <person name="Tunlid A."/>
            <person name="Henrissat B."/>
            <person name="Grigoriev I.V."/>
            <person name="Hibbett D.S."/>
            <person name="Martin F."/>
        </authorList>
    </citation>
    <scope>NUCLEOTIDE SEQUENCE [LARGE SCALE GENOMIC DNA]</scope>
    <source>
        <strain evidence="2">FD-334 SS-4</strain>
    </source>
</reference>
<dbReference type="AlphaFoldDB" id="A0A0D2KHC7"/>
<evidence type="ECO:0000313" key="1">
    <source>
        <dbReference type="EMBL" id="KJA14012.1"/>
    </source>
</evidence>
<gene>
    <name evidence="1" type="ORF">HYPSUDRAFT_209065</name>
</gene>
<proteinExistence type="predicted"/>
<organism evidence="1 2">
    <name type="scientific">Hypholoma sublateritium (strain FD-334 SS-4)</name>
    <dbReference type="NCBI Taxonomy" id="945553"/>
    <lineage>
        <taxon>Eukaryota</taxon>
        <taxon>Fungi</taxon>
        <taxon>Dikarya</taxon>
        <taxon>Basidiomycota</taxon>
        <taxon>Agaricomycotina</taxon>
        <taxon>Agaricomycetes</taxon>
        <taxon>Agaricomycetidae</taxon>
        <taxon>Agaricales</taxon>
        <taxon>Agaricineae</taxon>
        <taxon>Strophariaceae</taxon>
        <taxon>Hypholoma</taxon>
    </lineage>
</organism>
<protein>
    <submittedName>
        <fullName evidence="1">Uncharacterized protein</fullName>
    </submittedName>
</protein>
<sequence length="456" mass="50542">MANYQEYMHPYSEPGMASNPPVLDASAYPNSALKSPYPVQSRRNPLATANFPLLKELAATCRNLTEVFEPAVGGGPPLNIMQLHSRRKYKKEATSVRQEDGTDVLVHRPALRSDLIGGTKDIELFWALMSIIIDLIIEHISHQIVTGTPFSPEGETEVFLSKITSKTKFKLYFTAASNTDIMEYFAKSVFAGLGGLDGNCPAASTLWDYSASSIFENCISAWVGCQVYLFLVIFLADFESHISKIVMRVVLTEETCGIVPPLGLCFNDTTLPFQKMMFALEVLERIQFHRAGSEVTAEEMDWEIIYLQSSSIFSVTKGIFKKLGLPPISYMLRKELLSFRIPFETFAIAAMLIEREFFTLAHLAENFDMRMSDPETIGVYSTADLLKWSHHTGLIELVAKSSPSTSSASPSTSSALLSPASILTISPAMAALITLRSKLEEVCQLQRVAADRGQWS</sequence>
<keyword evidence="2" id="KW-1185">Reference proteome</keyword>
<dbReference type="Proteomes" id="UP000054270">
    <property type="component" value="Unassembled WGS sequence"/>
</dbReference>